<name>A0ABV5F3X9_9FLAO</name>
<evidence type="ECO:0008006" key="3">
    <source>
        <dbReference type="Google" id="ProtNLM"/>
    </source>
</evidence>
<evidence type="ECO:0000313" key="2">
    <source>
        <dbReference type="Proteomes" id="UP001589605"/>
    </source>
</evidence>
<protein>
    <recommendedName>
        <fullName evidence="3">TonB-dependent receptor plug domain-containing protein</fullName>
    </recommendedName>
</protein>
<keyword evidence="2" id="KW-1185">Reference proteome</keyword>
<evidence type="ECO:0000313" key="1">
    <source>
        <dbReference type="EMBL" id="MFB9054152.1"/>
    </source>
</evidence>
<dbReference type="Gene3D" id="2.60.40.1930">
    <property type="match status" value="1"/>
</dbReference>
<dbReference type="Proteomes" id="UP001589605">
    <property type="component" value="Unassembled WGS sequence"/>
</dbReference>
<dbReference type="EMBL" id="JBHMEZ010000012">
    <property type="protein sequence ID" value="MFB9054152.1"/>
    <property type="molecule type" value="Genomic_DNA"/>
</dbReference>
<dbReference type="RefSeq" id="WP_382383602.1">
    <property type="nucleotide sequence ID" value="NZ_JBHMEZ010000012.1"/>
</dbReference>
<reference evidence="1 2" key="1">
    <citation type="submission" date="2024-09" db="EMBL/GenBank/DDBJ databases">
        <authorList>
            <person name="Sun Q."/>
            <person name="Mori K."/>
        </authorList>
    </citation>
    <scope>NUCLEOTIDE SEQUENCE [LARGE SCALE GENOMIC DNA]</scope>
    <source>
        <strain evidence="1 2">CECT 8286</strain>
    </source>
</reference>
<sequence length="926" mass="105596">MKRNEPHKKDDNPLKVFGSKLILVVAFLTLFLCLLPACVSAQNNNEVLSNAVLAEKVYLQLDRDVYTTDNTIWFKSIILNAYSHAPSTFSGVLYVELISPEETIRDKKLIKIKHGIGQGFFNLDSTFKEGVYLIRAYTEWNKNFETDFLFEDYIQVFNTEQDDNKEIPIRNVTLIKDQANKNRLKASFNPLAIDSAHKNKLTVIVTLGDKKDTLLVKKGQDKKYWIDYPIPTENQFVTLQMQTENKHKKSKTIVLNEDYLDFQCFPESGELVHGLPSKMGFKTLDANGQGKEVQGDIIDEMDAIVTTFKSNALGMGSFLIAKADSTKTYFARLMPQALENETTLYPLPDVASRGHVLSVEKHGNNMLITALSNYNKNDSIFIGLSFRGMHVYNIKVKLKDGIFKLLFPATNLPEGIIACVMKDNVMQPIAERLYYNENPKNRINIALSTHEKRYSKRELTHLEITTTNSNGDNIKANTSVLVINKEQMGQMQSKRQNILSWFLLNSELKGHIENPGFYFNKNISMHSHLDALMLTQGWRKYHYAKLYKALPFKPEANLSVSGQVSSVFSKKRKKEAKMTMITFGENKSFYNQTADSLGLFKFNLNDEYGEQMKLLIQSSNASGKKKDFNVLLDEKKSYPVHFNPVKTVVKLDSIIYKFVEKNRQRKEINDEFFVPSDNVLLEEVELTGYNLTPERKKIMERFGEPDEVINGDDIREKEEKWSYGLYSVLQSRFSDKINILRGPDGALRAIVNTTKEPTLVVIDGIPVMYYDYTHIADIPPSEVSSFEIIEHAKNFVSLFLEVYPGTKFPPTYGNVIAIYTYGKKGLYGTTRPVGIMQSSIPVFSEPLEFYAPKYETIKSSDWNTPDLRALVHWEPIVKTDNDGKASTSFYNADNEGEMMIVVEAVSEKGEIGYQIIDYELTAAKNK</sequence>
<comment type="caution">
    <text evidence="1">The sequence shown here is derived from an EMBL/GenBank/DDBJ whole genome shotgun (WGS) entry which is preliminary data.</text>
</comment>
<gene>
    <name evidence="1" type="ORF">ACFFVB_13770</name>
</gene>
<accession>A0ABV5F3X9</accession>
<organism evidence="1 2">
    <name type="scientific">Formosa undariae</name>
    <dbReference type="NCBI Taxonomy" id="1325436"/>
    <lineage>
        <taxon>Bacteria</taxon>
        <taxon>Pseudomonadati</taxon>
        <taxon>Bacteroidota</taxon>
        <taxon>Flavobacteriia</taxon>
        <taxon>Flavobacteriales</taxon>
        <taxon>Flavobacteriaceae</taxon>
        <taxon>Formosa</taxon>
    </lineage>
</organism>
<proteinExistence type="predicted"/>